<name>A0A370FKX7_9BURK</name>
<evidence type="ECO:0000313" key="4">
    <source>
        <dbReference type="Proteomes" id="UP000255265"/>
    </source>
</evidence>
<dbReference type="SUPFAM" id="SSF54427">
    <property type="entry name" value="NTF2-like"/>
    <property type="match status" value="1"/>
</dbReference>
<dbReference type="Pfam" id="PF00866">
    <property type="entry name" value="Ring_hydroxyl_B"/>
    <property type="match status" value="1"/>
</dbReference>
<dbReference type="AlphaFoldDB" id="A0A370FKX7"/>
<dbReference type="InterPro" id="IPR032710">
    <property type="entry name" value="NTF2-like_dom_sf"/>
</dbReference>
<keyword evidence="2" id="KW-0560">Oxidoreductase</keyword>
<keyword evidence="4" id="KW-1185">Reference proteome</keyword>
<comment type="similarity">
    <text evidence="1">Belongs to the bacterial ring-hydroxylating dioxygenase beta subunit family.</text>
</comment>
<gene>
    <name evidence="3" type="ORF">DFR41_104287</name>
</gene>
<evidence type="ECO:0000313" key="3">
    <source>
        <dbReference type="EMBL" id="RDI25228.1"/>
    </source>
</evidence>
<keyword evidence="3" id="KW-0223">Dioxygenase</keyword>
<dbReference type="EMBL" id="QQAV01000004">
    <property type="protein sequence ID" value="RDI25228.1"/>
    <property type="molecule type" value="Genomic_DNA"/>
</dbReference>
<comment type="caution">
    <text evidence="3">The sequence shown here is derived from an EMBL/GenBank/DDBJ whole genome shotgun (WGS) entry which is preliminary data.</text>
</comment>
<dbReference type="STRING" id="433924.NS331_06600"/>
<proteinExistence type="inferred from homology"/>
<reference evidence="3 4" key="1">
    <citation type="submission" date="2018-07" db="EMBL/GenBank/DDBJ databases">
        <title>Genomic Encyclopedia of Type Strains, Phase IV (KMG-IV): sequencing the most valuable type-strain genomes for metagenomic binning, comparative biology and taxonomic classification.</title>
        <authorList>
            <person name="Goeker M."/>
        </authorList>
    </citation>
    <scope>NUCLEOTIDE SEQUENCE [LARGE SCALE GENOMIC DNA]</scope>
    <source>
        <strain evidence="3 4">DSM 21352</strain>
    </source>
</reference>
<dbReference type="Gene3D" id="3.10.450.50">
    <property type="match status" value="1"/>
</dbReference>
<evidence type="ECO:0000256" key="1">
    <source>
        <dbReference type="ARBA" id="ARBA00009570"/>
    </source>
</evidence>
<protein>
    <submittedName>
        <fullName evidence="3">3-phenylpropionate/cinnamic acid dioxygenase small subunit</fullName>
    </submittedName>
</protein>
<dbReference type="GO" id="GO:0019380">
    <property type="term" value="P:3-phenylpropionate catabolic process"/>
    <property type="evidence" value="ECO:0007669"/>
    <property type="project" value="TreeGrafter"/>
</dbReference>
<dbReference type="Proteomes" id="UP000255265">
    <property type="component" value="Unassembled WGS sequence"/>
</dbReference>
<dbReference type="GO" id="GO:0051213">
    <property type="term" value="F:dioxygenase activity"/>
    <property type="evidence" value="ECO:0007669"/>
    <property type="project" value="UniProtKB-KW"/>
</dbReference>
<sequence>MTLSAEDFVVHEAELIDDRCWDDWLALFAPDGRYWIPLQGAAQADDQTHNALALEDRLLLELRVKRLHSPRAHSQHPASRCQHVLQAPRRLSATPAGGESIRLRTAFLYIESRGPQQVLLAGHCIHTLVPGGPLGWLIHEKRVNLLDAGQPLPAIQLFV</sequence>
<dbReference type="OrthoDB" id="7062869at2"/>
<evidence type="ECO:0000256" key="2">
    <source>
        <dbReference type="ARBA" id="ARBA00023002"/>
    </source>
</evidence>
<dbReference type="PANTHER" id="PTHR41534">
    <property type="entry name" value="BLR3401 PROTEIN"/>
    <property type="match status" value="1"/>
</dbReference>
<dbReference type="InterPro" id="IPR000391">
    <property type="entry name" value="Rng_hydr_dOase-bsu"/>
</dbReference>
<accession>A0A370FKX7</accession>
<organism evidence="3 4">
    <name type="scientific">Pseudacidovorax intermedius</name>
    <dbReference type="NCBI Taxonomy" id="433924"/>
    <lineage>
        <taxon>Bacteria</taxon>
        <taxon>Pseudomonadati</taxon>
        <taxon>Pseudomonadota</taxon>
        <taxon>Betaproteobacteria</taxon>
        <taxon>Burkholderiales</taxon>
        <taxon>Comamonadaceae</taxon>
        <taxon>Pseudacidovorax</taxon>
    </lineage>
</organism>
<dbReference type="RefSeq" id="WP_114803049.1">
    <property type="nucleotide sequence ID" value="NZ_QQAV01000004.1"/>
</dbReference>
<dbReference type="PANTHER" id="PTHR41534:SF1">
    <property type="entry name" value="BLR3401 PROTEIN"/>
    <property type="match status" value="1"/>
</dbReference>